<evidence type="ECO:0000256" key="9">
    <source>
        <dbReference type="ARBA" id="ARBA00022516"/>
    </source>
</evidence>
<dbReference type="RefSeq" id="WP_161839292.1">
    <property type="nucleotide sequence ID" value="NZ_CP048000.1"/>
</dbReference>
<keyword evidence="16" id="KW-0594">Phospholipid biosynthesis</keyword>
<keyword evidence="9" id="KW-0444">Lipid biosynthesis</keyword>
<dbReference type="EC" id="2.7.7.41" evidence="6 18"/>
<accession>A0A6P1TQG4</accession>
<keyword evidence="14" id="KW-0443">Lipid metabolism</keyword>
<comment type="catalytic activity">
    <reaction evidence="1 18">
        <text>a 1,2-diacyl-sn-glycero-3-phosphate + CTP + H(+) = a CDP-1,2-diacyl-sn-glycerol + diphosphate</text>
        <dbReference type="Rhea" id="RHEA:16229"/>
        <dbReference type="ChEBI" id="CHEBI:15378"/>
        <dbReference type="ChEBI" id="CHEBI:33019"/>
        <dbReference type="ChEBI" id="CHEBI:37563"/>
        <dbReference type="ChEBI" id="CHEBI:58332"/>
        <dbReference type="ChEBI" id="CHEBI:58608"/>
        <dbReference type="EC" id="2.7.7.41"/>
    </reaction>
</comment>
<gene>
    <name evidence="20" type="ORF">Ana3638_18160</name>
</gene>
<comment type="similarity">
    <text evidence="5 18">Belongs to the CDS family.</text>
</comment>
<dbReference type="GO" id="GO:0016024">
    <property type="term" value="P:CDP-diacylglycerol biosynthetic process"/>
    <property type="evidence" value="ECO:0007669"/>
    <property type="project" value="UniProtKB-UniPathway"/>
</dbReference>
<keyword evidence="8" id="KW-1003">Cell membrane</keyword>
<dbReference type="PANTHER" id="PTHR46382">
    <property type="entry name" value="PHOSPHATIDATE CYTIDYLYLTRANSFERASE"/>
    <property type="match status" value="1"/>
</dbReference>
<evidence type="ECO:0000256" key="1">
    <source>
        <dbReference type="ARBA" id="ARBA00001698"/>
    </source>
</evidence>
<dbReference type="GO" id="GO:0005886">
    <property type="term" value="C:plasma membrane"/>
    <property type="evidence" value="ECO:0007669"/>
    <property type="project" value="UniProtKB-SubCell"/>
</dbReference>
<keyword evidence="15 19" id="KW-0472">Membrane</keyword>
<dbReference type="Proteomes" id="UP000464314">
    <property type="component" value="Chromosome"/>
</dbReference>
<dbReference type="GO" id="GO:0004605">
    <property type="term" value="F:phosphatidate cytidylyltransferase activity"/>
    <property type="evidence" value="ECO:0007669"/>
    <property type="project" value="UniProtKB-EC"/>
</dbReference>
<evidence type="ECO:0000256" key="11">
    <source>
        <dbReference type="ARBA" id="ARBA00022692"/>
    </source>
</evidence>
<dbReference type="KEGG" id="anr:Ana3638_18160"/>
<dbReference type="PROSITE" id="PS01315">
    <property type="entry name" value="CDS"/>
    <property type="match status" value="1"/>
</dbReference>
<evidence type="ECO:0000256" key="12">
    <source>
        <dbReference type="ARBA" id="ARBA00022695"/>
    </source>
</evidence>
<dbReference type="EMBL" id="CP048000">
    <property type="protein sequence ID" value="QHQ62469.1"/>
    <property type="molecule type" value="Genomic_DNA"/>
</dbReference>
<evidence type="ECO:0000256" key="8">
    <source>
        <dbReference type="ARBA" id="ARBA00022475"/>
    </source>
</evidence>
<feature type="transmembrane region" description="Helical" evidence="19">
    <location>
        <begin position="51"/>
        <end position="69"/>
    </location>
</feature>
<comment type="pathway">
    <text evidence="4">Lipid metabolism.</text>
</comment>
<dbReference type="Pfam" id="PF01148">
    <property type="entry name" value="CTP_transf_1"/>
    <property type="match status" value="1"/>
</dbReference>
<feature type="transmembrane region" description="Helical" evidence="19">
    <location>
        <begin position="105"/>
        <end position="123"/>
    </location>
</feature>
<organism evidence="20 21">
    <name type="scientific">Anaerocolumna sedimenticola</name>
    <dbReference type="NCBI Taxonomy" id="2696063"/>
    <lineage>
        <taxon>Bacteria</taxon>
        <taxon>Bacillati</taxon>
        <taxon>Bacillota</taxon>
        <taxon>Clostridia</taxon>
        <taxon>Lachnospirales</taxon>
        <taxon>Lachnospiraceae</taxon>
        <taxon>Anaerocolumna</taxon>
    </lineage>
</organism>
<evidence type="ECO:0000256" key="15">
    <source>
        <dbReference type="ARBA" id="ARBA00023136"/>
    </source>
</evidence>
<keyword evidence="12 18" id="KW-0548">Nucleotidyltransferase</keyword>
<evidence type="ECO:0000256" key="10">
    <source>
        <dbReference type="ARBA" id="ARBA00022679"/>
    </source>
</evidence>
<evidence type="ECO:0000313" key="21">
    <source>
        <dbReference type="Proteomes" id="UP000464314"/>
    </source>
</evidence>
<sequence length="265" mass="29374">MFWVRFRSSVVLVIIAVSTLILGGNVLFSAILAISLIGMMELYRTIKLNKSLIAILGYVAAVLFDLIIKFHMEKYNMLFIILFLLLLMMVYVFTYPRYHIEEISIIFFGLFYVAVMLSFVYQVRMLTDGFILVWLIFIGAWGSDTCAYCVGILIGKHKILPKLSPKKSLEGCIGGVLGAALLGFIYAGILKDNIAGDGNPQIAYAIICGISSIISQLGDWAASAIKRNHDIKDYGNLIPGHGGILDRFDSIIFVAPVVYILSNIL</sequence>
<comment type="pathway">
    <text evidence="3 18">Phospholipid metabolism; CDP-diacylglycerol biosynthesis; CDP-diacylglycerol from sn-glycerol 3-phosphate: step 3/3.</text>
</comment>
<reference evidence="20 21" key="1">
    <citation type="submission" date="2020-01" db="EMBL/GenBank/DDBJ databases">
        <title>Genome analysis of Anaerocolumna sp. CBA3638.</title>
        <authorList>
            <person name="Kim J."/>
            <person name="Roh S.W."/>
        </authorList>
    </citation>
    <scope>NUCLEOTIDE SEQUENCE [LARGE SCALE GENOMIC DNA]</scope>
    <source>
        <strain evidence="20 21">CBA3638</strain>
    </source>
</reference>
<evidence type="ECO:0000256" key="18">
    <source>
        <dbReference type="RuleBase" id="RU003938"/>
    </source>
</evidence>
<feature type="transmembrane region" description="Helical" evidence="19">
    <location>
        <begin position="12"/>
        <end position="39"/>
    </location>
</feature>
<evidence type="ECO:0000256" key="16">
    <source>
        <dbReference type="ARBA" id="ARBA00023209"/>
    </source>
</evidence>
<evidence type="ECO:0000256" key="2">
    <source>
        <dbReference type="ARBA" id="ARBA00004651"/>
    </source>
</evidence>
<evidence type="ECO:0000256" key="3">
    <source>
        <dbReference type="ARBA" id="ARBA00005119"/>
    </source>
</evidence>
<evidence type="ECO:0000256" key="7">
    <source>
        <dbReference type="ARBA" id="ARBA00019373"/>
    </source>
</evidence>
<feature type="transmembrane region" description="Helical" evidence="19">
    <location>
        <begin position="129"/>
        <end position="150"/>
    </location>
</feature>
<evidence type="ECO:0000313" key="20">
    <source>
        <dbReference type="EMBL" id="QHQ62469.1"/>
    </source>
</evidence>
<evidence type="ECO:0000256" key="4">
    <source>
        <dbReference type="ARBA" id="ARBA00005189"/>
    </source>
</evidence>
<keyword evidence="13 19" id="KW-1133">Transmembrane helix</keyword>
<feature type="transmembrane region" description="Helical" evidence="19">
    <location>
        <begin position="75"/>
        <end position="93"/>
    </location>
</feature>
<keyword evidence="21" id="KW-1185">Reference proteome</keyword>
<evidence type="ECO:0000256" key="14">
    <source>
        <dbReference type="ARBA" id="ARBA00023098"/>
    </source>
</evidence>
<dbReference type="InterPro" id="IPR000374">
    <property type="entry name" value="PC_trans"/>
</dbReference>
<name>A0A6P1TQG4_9FIRM</name>
<evidence type="ECO:0000256" key="19">
    <source>
        <dbReference type="SAM" id="Phobius"/>
    </source>
</evidence>
<protein>
    <recommendedName>
        <fullName evidence="7 18">Phosphatidate cytidylyltransferase</fullName>
        <ecNumber evidence="6 18">2.7.7.41</ecNumber>
    </recommendedName>
</protein>
<evidence type="ECO:0000256" key="13">
    <source>
        <dbReference type="ARBA" id="ARBA00022989"/>
    </source>
</evidence>
<evidence type="ECO:0000256" key="5">
    <source>
        <dbReference type="ARBA" id="ARBA00010185"/>
    </source>
</evidence>
<evidence type="ECO:0000256" key="17">
    <source>
        <dbReference type="ARBA" id="ARBA00023264"/>
    </source>
</evidence>
<feature type="transmembrane region" description="Helical" evidence="19">
    <location>
        <begin position="171"/>
        <end position="190"/>
    </location>
</feature>
<comment type="subcellular location">
    <subcellularLocation>
        <location evidence="2">Cell membrane</location>
        <topology evidence="2">Multi-pass membrane protein</topology>
    </subcellularLocation>
</comment>
<keyword evidence="17" id="KW-1208">Phospholipid metabolism</keyword>
<dbReference type="UniPathway" id="UPA00557">
    <property type="reaction ID" value="UER00614"/>
</dbReference>
<proteinExistence type="inferred from homology"/>
<evidence type="ECO:0000256" key="6">
    <source>
        <dbReference type="ARBA" id="ARBA00012487"/>
    </source>
</evidence>
<keyword evidence="10 18" id="KW-0808">Transferase</keyword>
<feature type="transmembrane region" description="Helical" evidence="19">
    <location>
        <begin position="202"/>
        <end position="222"/>
    </location>
</feature>
<dbReference type="AlphaFoldDB" id="A0A6P1TQG4"/>
<keyword evidence="11 18" id="KW-0812">Transmembrane</keyword>
<dbReference type="PANTHER" id="PTHR46382:SF1">
    <property type="entry name" value="PHOSPHATIDATE CYTIDYLYLTRANSFERASE"/>
    <property type="match status" value="1"/>
</dbReference>